<keyword evidence="3" id="KW-1185">Reference proteome</keyword>
<dbReference type="Pfam" id="PF03702">
    <property type="entry name" value="AnmK"/>
    <property type="match status" value="1"/>
</dbReference>
<keyword evidence="1" id="KW-0547">Nucleotide-binding</keyword>
<comment type="similarity">
    <text evidence="1">Belongs to the anhydro-N-acetylmuramic acid kinase family.</text>
</comment>
<dbReference type="SUPFAM" id="SSF53067">
    <property type="entry name" value="Actin-like ATPase domain"/>
    <property type="match status" value="1"/>
</dbReference>
<evidence type="ECO:0000313" key="3">
    <source>
        <dbReference type="Proteomes" id="UP001629953"/>
    </source>
</evidence>
<comment type="catalytic activity">
    <reaction evidence="1">
        <text>1,6-anhydro-N-acetyl-beta-muramate + ATP + H2O = N-acetyl-D-muramate 6-phosphate + ADP + H(+)</text>
        <dbReference type="Rhea" id="RHEA:24952"/>
        <dbReference type="ChEBI" id="CHEBI:15377"/>
        <dbReference type="ChEBI" id="CHEBI:15378"/>
        <dbReference type="ChEBI" id="CHEBI:30616"/>
        <dbReference type="ChEBI" id="CHEBI:58690"/>
        <dbReference type="ChEBI" id="CHEBI:58722"/>
        <dbReference type="ChEBI" id="CHEBI:456216"/>
        <dbReference type="EC" id="2.7.1.170"/>
    </reaction>
</comment>
<proteinExistence type="inferred from homology"/>
<dbReference type="InterPro" id="IPR043129">
    <property type="entry name" value="ATPase_NBD"/>
</dbReference>
<sequence>MITSTPDICSEIYLGLMSGTSLDGIDVVAVDFADAKPVLLGSHHDPFPAPLRDKLYAIALDQPLPISAIGQATTWLSECYSQSVNTLCQKLALQPQYIQALGCHGQTVHHHPIAPYPFSLQLNNPSLIAAKTGITTVADFRSKDMAYGGQGAPLVPAFHQALFVDPKQTVIVLNIGGIANISILDPHQPLIGYDTGPGNMLMDAWIKQCCNQPFDQDGQWAEKGRVIPELLERLCQEPFFAHPHPKSTGRELFHLQWLAQFLLGNERAEDIQATLLALTVLSITQEVQRYSPGRLLVCGGGAHNRALMQSLQSTLPLWQVLPTDALGVSGDAMEAMAFAWLARQCLHQQAGNAASVTGASQQAILGGIFRADTHLSNSHFTRQS</sequence>
<feature type="binding site" evidence="1">
    <location>
        <begin position="19"/>
        <end position="26"/>
    </location>
    <ligand>
        <name>ATP</name>
        <dbReference type="ChEBI" id="CHEBI:30616"/>
    </ligand>
</feature>
<keyword evidence="1 2" id="KW-0418">Kinase</keyword>
<name>A0ABW9G8S6_9GAMM</name>
<dbReference type="Proteomes" id="UP001629953">
    <property type="component" value="Unassembled WGS sequence"/>
</dbReference>
<keyword evidence="1" id="KW-0067">ATP-binding</keyword>
<dbReference type="EMBL" id="JBEQCT010000005">
    <property type="protein sequence ID" value="MFM2485620.1"/>
    <property type="molecule type" value="Genomic_DNA"/>
</dbReference>
<dbReference type="RefSeq" id="WP_408623864.1">
    <property type="nucleotide sequence ID" value="NZ_JBEQCT010000005.1"/>
</dbReference>
<keyword evidence="1 2" id="KW-0808">Transferase</keyword>
<comment type="pathway">
    <text evidence="1">Cell wall biogenesis; peptidoglycan recycling.</text>
</comment>
<accession>A0ABW9G8S6</accession>
<comment type="function">
    <text evidence="1">Catalyzes the specific phosphorylation of 1,6-anhydro-N-acetylmuramic acid (anhMurNAc) with the simultaneous cleavage of the 1,6-anhydro ring, generating MurNAc-6-P. Is required for the utilization of anhMurNAc either imported from the medium or derived from its own cell wall murein, and thus plays a role in cell wall recycling.</text>
</comment>
<dbReference type="HAMAP" id="MF_01270">
    <property type="entry name" value="AnhMurNAc_kinase"/>
    <property type="match status" value="1"/>
</dbReference>
<dbReference type="Gene3D" id="3.30.420.40">
    <property type="match status" value="2"/>
</dbReference>
<gene>
    <name evidence="1" type="primary">anmK</name>
    <name evidence="2" type="ORF">ABUE30_11210</name>
</gene>
<reference evidence="2 3" key="1">
    <citation type="journal article" date="2013" name="Int. J. Syst. Evol. Microbiol.">
        <title>Celerinatantimonas yamalensis sp. nov., a cold-adapted diazotrophic bacterium from a cold permafrost brine.</title>
        <authorList>
            <person name="Shcherbakova V."/>
            <person name="Chuvilskaya N."/>
            <person name="Rivkina E."/>
            <person name="Demidov N."/>
            <person name="Uchaeva V."/>
            <person name="Suetin S."/>
            <person name="Suzina N."/>
            <person name="Gilichinsky D."/>
        </authorList>
    </citation>
    <scope>NUCLEOTIDE SEQUENCE [LARGE SCALE GENOMIC DNA]</scope>
    <source>
        <strain evidence="2 3">C7</strain>
    </source>
</reference>
<dbReference type="CDD" id="cd24050">
    <property type="entry name" value="ASKHA_NBD_ANMK"/>
    <property type="match status" value="1"/>
</dbReference>
<keyword evidence="1" id="KW-0119">Carbohydrate metabolism</keyword>
<protein>
    <recommendedName>
        <fullName evidence="1">Anhydro-N-acetylmuramic acid kinase</fullName>
        <ecNumber evidence="1">2.7.1.170</ecNumber>
    </recommendedName>
    <alternativeName>
        <fullName evidence="1">AnhMurNAc kinase</fullName>
    </alternativeName>
</protein>
<dbReference type="GO" id="GO:0016301">
    <property type="term" value="F:kinase activity"/>
    <property type="evidence" value="ECO:0007669"/>
    <property type="project" value="UniProtKB-KW"/>
</dbReference>
<organism evidence="2 3">
    <name type="scientific">Celerinatantimonas yamalensis</name>
    <dbReference type="NCBI Taxonomy" id="559956"/>
    <lineage>
        <taxon>Bacteria</taxon>
        <taxon>Pseudomonadati</taxon>
        <taxon>Pseudomonadota</taxon>
        <taxon>Gammaproteobacteria</taxon>
        <taxon>Celerinatantimonadaceae</taxon>
        <taxon>Celerinatantimonas</taxon>
    </lineage>
</organism>
<dbReference type="NCBIfam" id="NF007139">
    <property type="entry name" value="PRK09585.1-3"/>
    <property type="match status" value="1"/>
</dbReference>
<dbReference type="PANTHER" id="PTHR30605:SF0">
    <property type="entry name" value="ANHYDRO-N-ACETYLMURAMIC ACID KINASE"/>
    <property type="match status" value="1"/>
</dbReference>
<comment type="pathway">
    <text evidence="1">Amino-sugar metabolism; 1,6-anhydro-N-acetylmuramate degradation.</text>
</comment>
<evidence type="ECO:0000256" key="1">
    <source>
        <dbReference type="HAMAP-Rule" id="MF_01270"/>
    </source>
</evidence>
<evidence type="ECO:0000313" key="2">
    <source>
        <dbReference type="EMBL" id="MFM2485620.1"/>
    </source>
</evidence>
<comment type="caution">
    <text evidence="2">The sequence shown here is derived from an EMBL/GenBank/DDBJ whole genome shotgun (WGS) entry which is preliminary data.</text>
</comment>
<dbReference type="EC" id="2.7.1.170" evidence="1"/>
<dbReference type="InterPro" id="IPR005338">
    <property type="entry name" value="Anhydro_N_Ac-Mur_kinase"/>
</dbReference>
<dbReference type="PANTHER" id="PTHR30605">
    <property type="entry name" value="ANHYDRO-N-ACETYLMURAMIC ACID KINASE"/>
    <property type="match status" value="1"/>
</dbReference>